<dbReference type="Gene3D" id="3.90.1720.10">
    <property type="entry name" value="endopeptidase domain like (from Nostoc punctiforme)"/>
    <property type="match status" value="1"/>
</dbReference>
<gene>
    <name evidence="1" type="ORF">B0B51_00385</name>
</gene>
<sequence>MRYDEIRDQIADGDVLGVSCKGLFWSLVKVVQRAAGLGRYAQITHVGVAWWVNGRLYSVEMDGRHNVLRPVSQHLAEGSAVTVFRAPVPSVSMEAQFERATAAPIQYDYIDLLRIGVRLLFRADTGADGNGEMVCSPFVARWMQWAGWPPPHGFPDMPSPGELCRALGTPTFAIEAASERP</sequence>
<evidence type="ECO:0000313" key="1">
    <source>
        <dbReference type="EMBL" id="AQW28633.1"/>
    </source>
</evidence>
<organism evidence="1 2">
    <name type="scientific">blood disease bacterium A2-HR MARDI</name>
    <dbReference type="NCBI Taxonomy" id="1944648"/>
    <lineage>
        <taxon>Bacteria</taxon>
        <taxon>Pseudomonadati</taxon>
        <taxon>Pseudomonadota</taxon>
        <taxon>Betaproteobacteria</taxon>
        <taxon>Burkholderiales</taxon>
        <taxon>Burkholderiaceae</taxon>
        <taxon>Ralstonia</taxon>
        <taxon>Ralstonia solanacearum species complex</taxon>
    </lineage>
</organism>
<name>A0A1U9VEB6_9RALS</name>
<dbReference type="RefSeq" id="WP_078221540.1">
    <property type="nucleotide sequence ID" value="NZ_CP019911.1"/>
</dbReference>
<dbReference type="EMBL" id="CP019911">
    <property type="protein sequence ID" value="AQW28633.1"/>
    <property type="molecule type" value="Genomic_DNA"/>
</dbReference>
<dbReference type="Proteomes" id="UP000189628">
    <property type="component" value="Chromosome"/>
</dbReference>
<evidence type="ECO:0000313" key="2">
    <source>
        <dbReference type="Proteomes" id="UP000189628"/>
    </source>
</evidence>
<reference evidence="1 2" key="1">
    <citation type="submission" date="2017-02" db="EMBL/GenBank/DDBJ databases">
        <title>Blood Disease Bacterium A2-HR MARDI.</title>
        <authorList>
            <person name="Badrun R."/>
            <person name="Abu Bakar N."/>
            <person name="Laboh R."/>
        </authorList>
    </citation>
    <scope>NUCLEOTIDE SEQUENCE [LARGE SCALE GENOMIC DNA]</scope>
    <source>
        <strain evidence="1 2">A2-HR MARDI</strain>
    </source>
</reference>
<protein>
    <submittedName>
        <fullName evidence="1">Uncharacterized protein</fullName>
    </submittedName>
</protein>
<proteinExistence type="predicted"/>
<dbReference type="AlphaFoldDB" id="A0A1U9VEB6"/>
<accession>A0A1U9VEB6</accession>